<evidence type="ECO:0000256" key="1">
    <source>
        <dbReference type="SAM" id="SignalP"/>
    </source>
</evidence>
<feature type="chain" id="PRO_5047220220" description="Tetratricopeptide repeat-containing protein" evidence="1">
    <location>
        <begin position="30"/>
        <end position="960"/>
    </location>
</feature>
<name>A0ABU5VUR0_9BACT</name>
<evidence type="ECO:0000313" key="2">
    <source>
        <dbReference type="EMBL" id="MEA9356800.1"/>
    </source>
</evidence>
<dbReference type="RefSeq" id="WP_323576696.1">
    <property type="nucleotide sequence ID" value="NZ_JAYGJQ010000002.1"/>
</dbReference>
<sequence>MKICPIKKFFKFLTICFVLSFVLANSAIAQVLLDQEKATTYLRWNLFTGRDQLQFSKVGNKVVIKTLNTELFNNLKNELTDVKLDPQYLNKIDFKDNANSSGAMNAMAIEIELKDTNVEMFSFYRERDKKYVLDFWTDGGDSVSVNRAAVLKPAENATTGNDVEKVIPAPKKAAPIAASSIELAAKSTEPKIIAAKSVTTKAVTKEQPMPKADVSLEKKIEADKVLSSFVVDPNRISKKSMAELDAEEADSKKPYRDFRYGATFIWDYDPIAPAYKQLVNLKTKIPEIFYPIANRNFKKSEQESHLQLTINLYRKKKWGLMYKSMKLFEQKYGAKTEWELTEFIKANAILRENVDVPNQELFKNALTMLTNLSEKTENYELKKGIYKYLLSYYIERNESLKILQLAKTYYAGTRDNFDFEESIIPAEAMLNSLAKLGQIDKIRELSQEKTMKKILPAQLLLAYQSYAYLRGGDLTALVNFYEANKAGLAKPIDPVIMYNTAEAYFRLGRFQEAMNLYTEFTKNYSYEFVASNAHLRTALCSDLMDKNYNETLDLYKKAIDSSVDGQVSYEARVRYVAFRSVRKRVLDDRDIEMRIFLEQDKSAVTPDKNLTKLLQQVRLRTLIVDGKFKEALAYLSLIPTIGMAKIDGRIFEGDGAEIVYGIISDFYKKSEYSQVIKAWQTYKDKYVDKVAMDPYMNFVVGSSYVKLGLYKGFDDVYAAFEKLKDTPNRTFPIWIERNQELKASDLLAELVIVKDIKLKNWDLVSKNIAAFEKRVPNYNKANYYKGLVSFNQKDYTGAISHLENFFSGQNQRIIYDPSDVADMIRAYTDSIYELGQTDKFLKVSEAILSDTSSFGTDNAYIQNVRERIAYLGIEITAGKGTTNNYMLFEKKINDFKKAYPKSVYTGRVNYILGQAMVANQKVKEGREVFSALVNDKTTSDYLKELAKSELGLLNLKERTL</sequence>
<keyword evidence="1" id="KW-0732">Signal</keyword>
<keyword evidence="3" id="KW-1185">Reference proteome</keyword>
<comment type="caution">
    <text evidence="2">The sequence shown here is derived from an EMBL/GenBank/DDBJ whole genome shotgun (WGS) entry which is preliminary data.</text>
</comment>
<organism evidence="2 3">
    <name type="scientific">Bacteriovorax antarcticus</name>
    <dbReference type="NCBI Taxonomy" id="3088717"/>
    <lineage>
        <taxon>Bacteria</taxon>
        <taxon>Pseudomonadati</taxon>
        <taxon>Bdellovibrionota</taxon>
        <taxon>Bacteriovoracia</taxon>
        <taxon>Bacteriovoracales</taxon>
        <taxon>Bacteriovoracaceae</taxon>
        <taxon>Bacteriovorax</taxon>
    </lineage>
</organism>
<dbReference type="Proteomes" id="UP001302274">
    <property type="component" value="Unassembled WGS sequence"/>
</dbReference>
<reference evidence="2 3" key="1">
    <citation type="submission" date="2023-11" db="EMBL/GenBank/DDBJ databases">
        <title>A Novel Polar Bacteriovorax (B. antarcticus) Isolated from the Biocrust in Antarctica.</title>
        <authorList>
            <person name="Mun W."/>
            <person name="Choi S.Y."/>
            <person name="Mitchell R.J."/>
        </authorList>
    </citation>
    <scope>NUCLEOTIDE SEQUENCE [LARGE SCALE GENOMIC DNA]</scope>
    <source>
        <strain evidence="2 3">PP10</strain>
    </source>
</reference>
<evidence type="ECO:0000313" key="3">
    <source>
        <dbReference type="Proteomes" id="UP001302274"/>
    </source>
</evidence>
<dbReference type="Gene3D" id="1.25.40.10">
    <property type="entry name" value="Tetratricopeptide repeat domain"/>
    <property type="match status" value="1"/>
</dbReference>
<dbReference type="EMBL" id="JAYGJQ010000002">
    <property type="protein sequence ID" value="MEA9356800.1"/>
    <property type="molecule type" value="Genomic_DNA"/>
</dbReference>
<dbReference type="SUPFAM" id="SSF48452">
    <property type="entry name" value="TPR-like"/>
    <property type="match status" value="1"/>
</dbReference>
<accession>A0ABU5VUR0</accession>
<gene>
    <name evidence="2" type="ORF">SHI21_11315</name>
</gene>
<feature type="signal peptide" evidence="1">
    <location>
        <begin position="1"/>
        <end position="29"/>
    </location>
</feature>
<dbReference type="InterPro" id="IPR011990">
    <property type="entry name" value="TPR-like_helical_dom_sf"/>
</dbReference>
<proteinExistence type="predicted"/>
<protein>
    <recommendedName>
        <fullName evidence="4">Tetratricopeptide repeat-containing protein</fullName>
    </recommendedName>
</protein>
<evidence type="ECO:0008006" key="4">
    <source>
        <dbReference type="Google" id="ProtNLM"/>
    </source>
</evidence>